<protein>
    <submittedName>
        <fullName evidence="1">Uncharacterized protein</fullName>
    </submittedName>
</protein>
<dbReference type="Proteomes" id="UP000649617">
    <property type="component" value="Unassembled WGS sequence"/>
</dbReference>
<accession>A0A812W9C7</accession>
<sequence>DCKSSPEHFFRKMNEWTNMEDGEKLSLLKQLRDASKVERSEKTLAQVLCAVAAALSPPRASSECKELIGIMAHGAGRDQEANVAVALKLQGRIRFLL</sequence>
<reference evidence="1" key="1">
    <citation type="submission" date="2021-02" db="EMBL/GenBank/DDBJ databases">
        <authorList>
            <person name="Dougan E. K."/>
            <person name="Rhodes N."/>
            <person name="Thang M."/>
            <person name="Chan C."/>
        </authorList>
    </citation>
    <scope>NUCLEOTIDE SEQUENCE</scope>
</reference>
<organism evidence="1 2">
    <name type="scientific">Symbiodinium pilosum</name>
    <name type="common">Dinoflagellate</name>
    <dbReference type="NCBI Taxonomy" id="2952"/>
    <lineage>
        <taxon>Eukaryota</taxon>
        <taxon>Sar</taxon>
        <taxon>Alveolata</taxon>
        <taxon>Dinophyceae</taxon>
        <taxon>Suessiales</taxon>
        <taxon>Symbiodiniaceae</taxon>
        <taxon>Symbiodinium</taxon>
    </lineage>
</organism>
<feature type="non-terminal residue" evidence="1">
    <location>
        <position position="97"/>
    </location>
</feature>
<comment type="caution">
    <text evidence="1">The sequence shown here is derived from an EMBL/GenBank/DDBJ whole genome shotgun (WGS) entry which is preliminary data.</text>
</comment>
<keyword evidence="2" id="KW-1185">Reference proteome</keyword>
<dbReference type="AlphaFoldDB" id="A0A812W9C7"/>
<gene>
    <name evidence="1" type="ORF">SPIL2461_LOCUS18170</name>
</gene>
<evidence type="ECO:0000313" key="2">
    <source>
        <dbReference type="Proteomes" id="UP000649617"/>
    </source>
</evidence>
<dbReference type="EMBL" id="CAJNIZ010043638">
    <property type="protein sequence ID" value="CAE7665006.1"/>
    <property type="molecule type" value="Genomic_DNA"/>
</dbReference>
<name>A0A812W9C7_SYMPI</name>
<evidence type="ECO:0000313" key="1">
    <source>
        <dbReference type="EMBL" id="CAE7665006.1"/>
    </source>
</evidence>
<feature type="non-terminal residue" evidence="1">
    <location>
        <position position="1"/>
    </location>
</feature>
<proteinExistence type="predicted"/>